<sequence>MGDFILTLKPKIYASALTIALATATSVSYADNRTQAMGGAGVANGKYTQAASLNPALVANYMQRDNFGLVLPAVFIELADSDELVDSIDNFQDSYDRLERLLEQAEQGQPVNEAEVQQARQQLAQDFADSEGRLNADLNLQASLSIPNRFLATSIYFNADANIFGGSSIASNDLDTILDAQTPGDLDNLDSEGYIVGYVTADLGLAMARNFTIAGREVAIGVAPKLQQMESIAYIAQLDNFDDDDFDAGEYRTSSDAFNLDLGMSIALSERTSLGFTVRDLFKHEVSSVPLFSRQAEEPVLLSYERAPKLTAGVGYNTERMAFSADLDLNAQNYLGLNQESQLLLFREHLQVQFARAGFELDLARWVQFRAGYRHDLKGTYDDAVTAGLGFSPFGRVHINVSALYAGENNMGAGAQLAFTF</sequence>
<feature type="coiled-coil region" evidence="1">
    <location>
        <begin position="81"/>
        <end position="108"/>
    </location>
</feature>
<dbReference type="Gene3D" id="2.40.160.60">
    <property type="entry name" value="Outer membrane protein transport protein (OMPP1/FadL/TodX)"/>
    <property type="match status" value="1"/>
</dbReference>
<keyword evidence="4" id="KW-1185">Reference proteome</keyword>
<protein>
    <recommendedName>
        <fullName evidence="5">Conjugal transfer protein TraF</fullName>
    </recommendedName>
</protein>
<dbReference type="Pfam" id="PF13729">
    <property type="entry name" value="TraF_2"/>
    <property type="match status" value="1"/>
</dbReference>
<feature type="chain" id="PRO_5019135273" description="Conjugal transfer protein TraF" evidence="2">
    <location>
        <begin position="31"/>
        <end position="421"/>
    </location>
</feature>
<keyword evidence="1" id="KW-0175">Coiled coil</keyword>
<evidence type="ECO:0000256" key="1">
    <source>
        <dbReference type="SAM" id="Coils"/>
    </source>
</evidence>
<evidence type="ECO:0000313" key="4">
    <source>
        <dbReference type="Proteomes" id="UP000288293"/>
    </source>
</evidence>
<reference evidence="3 4" key="1">
    <citation type="journal article" date="2011" name="Front. Microbiol.">
        <title>Genomic signatures of strain selection and enhancement in Bacillus atrophaeus var. globigii, a historical biowarfare simulant.</title>
        <authorList>
            <person name="Gibbons H.S."/>
            <person name="Broomall S.M."/>
            <person name="McNew L.A."/>
            <person name="Daligault H."/>
            <person name="Chapman C."/>
            <person name="Bruce D."/>
            <person name="Karavis M."/>
            <person name="Krepps M."/>
            <person name="McGregor P.A."/>
            <person name="Hong C."/>
            <person name="Park K.H."/>
            <person name="Akmal A."/>
            <person name="Feldman A."/>
            <person name="Lin J.S."/>
            <person name="Chang W.E."/>
            <person name="Higgs B.W."/>
            <person name="Demirev P."/>
            <person name="Lindquist J."/>
            <person name="Liem A."/>
            <person name="Fochler E."/>
            <person name="Read T.D."/>
            <person name="Tapia R."/>
            <person name="Johnson S."/>
            <person name="Bishop-Lilly K.A."/>
            <person name="Detter C."/>
            <person name="Han C."/>
            <person name="Sozhamannan S."/>
            <person name="Rosenzweig C.N."/>
            <person name="Skowronski E.W."/>
        </authorList>
    </citation>
    <scope>NUCLEOTIDE SEQUENCE [LARGE SCALE GENOMIC DNA]</scope>
    <source>
        <strain evidence="3 4">MLST1</strain>
    </source>
</reference>
<dbReference type="AlphaFoldDB" id="A0A432W6W3"/>
<comment type="caution">
    <text evidence="3">The sequence shown here is derived from an EMBL/GenBank/DDBJ whole genome shotgun (WGS) entry which is preliminary data.</text>
</comment>
<dbReference type="EMBL" id="PIPL01000001">
    <property type="protein sequence ID" value="RUO25761.1"/>
    <property type="molecule type" value="Genomic_DNA"/>
</dbReference>
<proteinExistence type="predicted"/>
<evidence type="ECO:0000256" key="2">
    <source>
        <dbReference type="SAM" id="SignalP"/>
    </source>
</evidence>
<accession>A0A432W6W3</accession>
<keyword evidence="2" id="KW-0732">Signal</keyword>
<evidence type="ECO:0000313" key="3">
    <source>
        <dbReference type="EMBL" id="RUO25761.1"/>
    </source>
</evidence>
<dbReference type="Proteomes" id="UP000288293">
    <property type="component" value="Unassembled WGS sequence"/>
</dbReference>
<evidence type="ECO:0008006" key="5">
    <source>
        <dbReference type="Google" id="ProtNLM"/>
    </source>
</evidence>
<organism evidence="3 4">
    <name type="scientific">Aliidiomarina minuta</name>
    <dbReference type="NCBI Taxonomy" id="880057"/>
    <lineage>
        <taxon>Bacteria</taxon>
        <taxon>Pseudomonadati</taxon>
        <taxon>Pseudomonadota</taxon>
        <taxon>Gammaproteobacteria</taxon>
        <taxon>Alteromonadales</taxon>
        <taxon>Idiomarinaceae</taxon>
        <taxon>Aliidiomarina</taxon>
    </lineage>
</organism>
<dbReference type="InterPro" id="IPR032811">
    <property type="entry name" value="Put_conjugal_transfer"/>
</dbReference>
<name>A0A432W6W3_9GAMM</name>
<gene>
    <name evidence="3" type="ORF">CWE09_03250</name>
</gene>
<feature type="signal peptide" evidence="2">
    <location>
        <begin position="1"/>
        <end position="30"/>
    </location>
</feature>